<dbReference type="NCBIfam" id="TIGR02122">
    <property type="entry name" value="TRAP_TAXI"/>
    <property type="match status" value="1"/>
</dbReference>
<evidence type="ECO:0000256" key="1">
    <source>
        <dbReference type="SAM" id="MobiDB-lite"/>
    </source>
</evidence>
<comment type="caution">
    <text evidence="3">The sequence shown here is derived from an EMBL/GenBank/DDBJ whole genome shotgun (WGS) entry which is preliminary data.</text>
</comment>
<keyword evidence="2" id="KW-0732">Signal</keyword>
<dbReference type="Pfam" id="PF16868">
    <property type="entry name" value="NMT1_3"/>
    <property type="match status" value="1"/>
</dbReference>
<dbReference type="Proteomes" id="UP001139179">
    <property type="component" value="Unassembled WGS sequence"/>
</dbReference>
<protein>
    <submittedName>
        <fullName evidence="3">TAXI family TRAP transporter solute-binding subunit</fullName>
    </submittedName>
</protein>
<reference evidence="3" key="1">
    <citation type="submission" date="2022-05" db="EMBL/GenBank/DDBJ databases">
        <title>Comparative Genomics of Spacecraft Associated Microbes.</title>
        <authorList>
            <person name="Tran M.T."/>
            <person name="Wright A."/>
            <person name="Seuylemezian A."/>
            <person name="Eisen J."/>
            <person name="Coil D."/>
        </authorList>
    </citation>
    <scope>NUCLEOTIDE SEQUENCE</scope>
    <source>
        <strain evidence="3">214.1.1</strain>
    </source>
</reference>
<accession>A0A9X2IQS7</accession>
<evidence type="ECO:0000313" key="4">
    <source>
        <dbReference type="Proteomes" id="UP001139179"/>
    </source>
</evidence>
<dbReference type="PANTHER" id="PTHR42941">
    <property type="entry name" value="SLL1037 PROTEIN"/>
    <property type="match status" value="1"/>
</dbReference>
<feature type="compositionally biased region" description="Polar residues" evidence="1">
    <location>
        <begin position="25"/>
        <end position="36"/>
    </location>
</feature>
<organism evidence="3 4">
    <name type="scientific">Halalkalibacter oceani</name>
    <dbReference type="NCBI Taxonomy" id="1653776"/>
    <lineage>
        <taxon>Bacteria</taxon>
        <taxon>Bacillati</taxon>
        <taxon>Bacillota</taxon>
        <taxon>Bacilli</taxon>
        <taxon>Bacillales</taxon>
        <taxon>Bacillaceae</taxon>
        <taxon>Halalkalibacter</taxon>
    </lineage>
</organism>
<evidence type="ECO:0000256" key="2">
    <source>
        <dbReference type="SAM" id="SignalP"/>
    </source>
</evidence>
<gene>
    <name evidence="3" type="ORF">M3202_16910</name>
</gene>
<dbReference type="AlphaFoldDB" id="A0A9X2IQS7"/>
<keyword evidence="4" id="KW-1185">Reference proteome</keyword>
<dbReference type="PANTHER" id="PTHR42941:SF1">
    <property type="entry name" value="SLL1037 PROTEIN"/>
    <property type="match status" value="1"/>
</dbReference>
<feature type="region of interest" description="Disordered" evidence="1">
    <location>
        <begin position="25"/>
        <end position="56"/>
    </location>
</feature>
<dbReference type="EMBL" id="JAMBOL010000020">
    <property type="protein sequence ID" value="MCM3715747.1"/>
    <property type="molecule type" value="Genomic_DNA"/>
</dbReference>
<dbReference type="RefSeq" id="WP_251224453.1">
    <property type="nucleotide sequence ID" value="NZ_JAMBOL010000020.1"/>
</dbReference>
<sequence length="361" mass="39720">MKLKFFVIIVALFAILGLSACTSQSTNNDLTSNDPESSVDGLEPSENVEFDPNDKSNWPNSVRVGSASLGGTAYAYAGGYSSLIQKYTGVNSAVEVTGGPVHNIQLLQNQDIEIGVVTMGPAWEAWYGEGEWTGGQELRDWRVFFPMYTSYFHWWAKEDTGIRSIDDLNGKKVGVGPSGGTPATYLPEFLEILGVEAEPVYAGLGDLVSQQMDGLIPAVGFGGGIPFTSVQEAELQHKLNVFGFTEEQVSTLVSEYPFLSEAVIPANTYENQPDVMYSPSIWNLGVVQKDLPDSFVYQATDAVLSHNEELIQAHVAGEETLAENIKYNTFLWMHPGAIRWFEENGYDLPEEVYPPEYPKND</sequence>
<name>A0A9X2IQS7_9BACI</name>
<dbReference type="SUPFAM" id="SSF53850">
    <property type="entry name" value="Periplasmic binding protein-like II"/>
    <property type="match status" value="1"/>
</dbReference>
<evidence type="ECO:0000313" key="3">
    <source>
        <dbReference type="EMBL" id="MCM3715747.1"/>
    </source>
</evidence>
<feature type="signal peptide" evidence="2">
    <location>
        <begin position="1"/>
        <end position="20"/>
    </location>
</feature>
<feature type="chain" id="PRO_5040751741" evidence="2">
    <location>
        <begin position="21"/>
        <end position="361"/>
    </location>
</feature>
<dbReference type="Gene3D" id="3.40.190.10">
    <property type="entry name" value="Periplasmic binding protein-like II"/>
    <property type="match status" value="2"/>
</dbReference>
<dbReference type="PROSITE" id="PS51257">
    <property type="entry name" value="PROKAR_LIPOPROTEIN"/>
    <property type="match status" value="1"/>
</dbReference>
<dbReference type="InterPro" id="IPR011852">
    <property type="entry name" value="TRAP_TAXI"/>
</dbReference>
<proteinExistence type="predicted"/>